<keyword evidence="1" id="KW-1133">Transmembrane helix</keyword>
<feature type="transmembrane region" description="Helical" evidence="1">
    <location>
        <begin position="33"/>
        <end position="53"/>
    </location>
</feature>
<evidence type="ECO:0000313" key="3">
    <source>
        <dbReference type="Proteomes" id="UP000193944"/>
    </source>
</evidence>
<protein>
    <submittedName>
        <fullName evidence="2">Uncharacterized protein</fullName>
    </submittedName>
</protein>
<dbReference type="AlphaFoldDB" id="A0A1Y1X0K0"/>
<evidence type="ECO:0000256" key="1">
    <source>
        <dbReference type="SAM" id="Phobius"/>
    </source>
</evidence>
<keyword evidence="1" id="KW-0472">Membrane</keyword>
<dbReference type="Proteomes" id="UP000193944">
    <property type="component" value="Unassembled WGS sequence"/>
</dbReference>
<gene>
    <name evidence="2" type="ORF">BCR32DRAFT_294593</name>
</gene>
<keyword evidence="1" id="KW-0812">Transmembrane</keyword>
<proteinExistence type="predicted"/>
<name>A0A1Y1X0K0_9FUNG</name>
<accession>A0A1Y1X0K0</accession>
<reference evidence="2 3" key="1">
    <citation type="submission" date="2016-08" db="EMBL/GenBank/DDBJ databases">
        <title>A Parts List for Fungal Cellulosomes Revealed by Comparative Genomics.</title>
        <authorList>
            <consortium name="DOE Joint Genome Institute"/>
            <person name="Haitjema C.H."/>
            <person name="Gilmore S.P."/>
            <person name="Henske J.K."/>
            <person name="Solomon K.V."/>
            <person name="De Groot R."/>
            <person name="Kuo A."/>
            <person name="Mondo S.J."/>
            <person name="Salamov A.A."/>
            <person name="Labutti K."/>
            <person name="Zhao Z."/>
            <person name="Chiniquy J."/>
            <person name="Barry K."/>
            <person name="Brewer H.M."/>
            <person name="Purvine S.O."/>
            <person name="Wright A.T."/>
            <person name="Boxma B."/>
            <person name="Van Alen T."/>
            <person name="Hackstein J.H."/>
            <person name="Baker S.E."/>
            <person name="Grigoriev I.V."/>
            <person name="O'Malley M.A."/>
        </authorList>
    </citation>
    <scope>NUCLEOTIDE SEQUENCE [LARGE SCALE GENOMIC DNA]</scope>
    <source>
        <strain evidence="2 3">S4</strain>
    </source>
</reference>
<organism evidence="2 3">
    <name type="scientific">Anaeromyces robustus</name>
    <dbReference type="NCBI Taxonomy" id="1754192"/>
    <lineage>
        <taxon>Eukaryota</taxon>
        <taxon>Fungi</taxon>
        <taxon>Fungi incertae sedis</taxon>
        <taxon>Chytridiomycota</taxon>
        <taxon>Chytridiomycota incertae sedis</taxon>
        <taxon>Neocallimastigomycetes</taxon>
        <taxon>Neocallimastigales</taxon>
        <taxon>Neocallimastigaceae</taxon>
        <taxon>Anaeromyces</taxon>
    </lineage>
</organism>
<dbReference type="EMBL" id="MCFG01000185">
    <property type="protein sequence ID" value="ORX79138.1"/>
    <property type="molecule type" value="Genomic_DNA"/>
</dbReference>
<keyword evidence="3" id="KW-1185">Reference proteome</keyword>
<reference evidence="2 3" key="2">
    <citation type="submission" date="2016-08" db="EMBL/GenBank/DDBJ databases">
        <title>Pervasive Adenine N6-methylation of Active Genes in Fungi.</title>
        <authorList>
            <consortium name="DOE Joint Genome Institute"/>
            <person name="Mondo S.J."/>
            <person name="Dannebaum R.O."/>
            <person name="Kuo R.C."/>
            <person name="Labutti K."/>
            <person name="Haridas S."/>
            <person name="Kuo A."/>
            <person name="Salamov A."/>
            <person name="Ahrendt S.R."/>
            <person name="Lipzen A."/>
            <person name="Sullivan W."/>
            <person name="Andreopoulos W.B."/>
            <person name="Clum A."/>
            <person name="Lindquist E."/>
            <person name="Daum C."/>
            <person name="Ramamoorthy G.K."/>
            <person name="Gryganskyi A."/>
            <person name="Culley D."/>
            <person name="Magnuson J.K."/>
            <person name="James T.Y."/>
            <person name="O'Malley M.A."/>
            <person name="Stajich J.E."/>
            <person name="Spatafora J.W."/>
            <person name="Visel A."/>
            <person name="Grigoriev I.V."/>
        </authorList>
    </citation>
    <scope>NUCLEOTIDE SEQUENCE [LARGE SCALE GENOMIC DNA]</scope>
    <source>
        <strain evidence="2 3">S4</strain>
    </source>
</reference>
<sequence>MKMKKKSFTFTGFKSMIFIIMNSWNLPKNQKKFLGLVLKIISLYLLVISYLVVVPPSDLVVYPSFPRHIYNFFKLE</sequence>
<comment type="caution">
    <text evidence="2">The sequence shown here is derived from an EMBL/GenBank/DDBJ whole genome shotgun (WGS) entry which is preliminary data.</text>
</comment>
<evidence type="ECO:0000313" key="2">
    <source>
        <dbReference type="EMBL" id="ORX79138.1"/>
    </source>
</evidence>